<organism evidence="2">
    <name type="scientific">Lotharella globosa</name>
    <dbReference type="NCBI Taxonomy" id="91324"/>
    <lineage>
        <taxon>Eukaryota</taxon>
        <taxon>Sar</taxon>
        <taxon>Rhizaria</taxon>
        <taxon>Cercozoa</taxon>
        <taxon>Chlorarachniophyceae</taxon>
        <taxon>Lotharella</taxon>
    </lineage>
</organism>
<accession>A0A7S4DQ87</accession>
<gene>
    <name evidence="2" type="ORF">LGLO00237_LOCUS14961</name>
</gene>
<feature type="region of interest" description="Disordered" evidence="1">
    <location>
        <begin position="1"/>
        <end position="20"/>
    </location>
</feature>
<reference evidence="2" key="1">
    <citation type="submission" date="2021-01" db="EMBL/GenBank/DDBJ databases">
        <authorList>
            <person name="Corre E."/>
            <person name="Pelletier E."/>
            <person name="Niang G."/>
            <person name="Scheremetjew M."/>
            <person name="Finn R."/>
            <person name="Kale V."/>
            <person name="Holt S."/>
            <person name="Cochrane G."/>
            <person name="Meng A."/>
            <person name="Brown T."/>
            <person name="Cohen L."/>
        </authorList>
    </citation>
    <scope>NUCLEOTIDE SEQUENCE</scope>
    <source>
        <strain evidence="2">CCCM811</strain>
    </source>
</reference>
<sequence length="106" mass="12011">MSADLHSLHHLLTKDNAISREGRRARPPFFVCVCDSVLSSLTLGGGSTQRKANDTQEKPQNGTPPHTHTPHTPRTTHMRRDDEAPRLWQACRHAQEKITKDQRDII</sequence>
<protein>
    <submittedName>
        <fullName evidence="2">Uncharacterized protein</fullName>
    </submittedName>
</protein>
<evidence type="ECO:0000256" key="1">
    <source>
        <dbReference type="SAM" id="MobiDB-lite"/>
    </source>
</evidence>
<feature type="region of interest" description="Disordered" evidence="1">
    <location>
        <begin position="43"/>
        <end position="86"/>
    </location>
</feature>
<feature type="compositionally biased region" description="Basic residues" evidence="1">
    <location>
        <begin position="68"/>
        <end position="77"/>
    </location>
</feature>
<evidence type="ECO:0000313" key="2">
    <source>
        <dbReference type="EMBL" id="CAE0663359.1"/>
    </source>
</evidence>
<dbReference type="EMBL" id="HBIV01020759">
    <property type="protein sequence ID" value="CAE0663359.1"/>
    <property type="molecule type" value="Transcribed_RNA"/>
</dbReference>
<name>A0A7S4DQ87_9EUKA</name>
<proteinExistence type="predicted"/>
<dbReference type="AlphaFoldDB" id="A0A7S4DQ87"/>